<dbReference type="InterPro" id="IPR050416">
    <property type="entry name" value="FAD-linked_Oxidoreductase"/>
</dbReference>
<accession>A0A8H2WVL1</accession>
<feature type="domain" description="FAD-binding PCMH-type" evidence="7">
    <location>
        <begin position="57"/>
        <end position="229"/>
    </location>
</feature>
<dbReference type="EMBL" id="CAJMWR010000813">
    <property type="protein sequence ID" value="CAE6403446.1"/>
    <property type="molecule type" value="Genomic_DNA"/>
</dbReference>
<dbReference type="InterPro" id="IPR016166">
    <property type="entry name" value="FAD-bd_PCMH"/>
</dbReference>
<dbReference type="PANTHER" id="PTHR42973:SF39">
    <property type="entry name" value="FAD-BINDING PCMH-TYPE DOMAIN-CONTAINING PROTEIN"/>
    <property type="match status" value="1"/>
</dbReference>
<keyword evidence="3" id="KW-0285">Flavoprotein</keyword>
<name>A0A8H2WVL1_9AGAM</name>
<sequence length="486" mass="53069">MAHKSTLLFGALALSLAAAQSQDLATCLQQGSTNDTVILPSSLGYEAAAYATFNQRLLYNPTAVVYPTTAQDIQRYVRCAAASGVPIAARSGGHSYASYDLGGVDGAIVVDLSNMTSVVVHDDGTAYIQTGNRLGDMARKLWDQGRRSVPHGFVETVGTGGHISFGGMGAWSRRHGLAQDRVIGAEIVLANGTILTASHTNQPDLFWAIRGAAPSFGIVTQWIMDTLPTDPSVITYTVDYDAVTTSTQLSQIFQRWQATVASAPDESWLASRVARATTASDLTLQLRGVYFGTQDQFNAYTANWTTLFSPGRLSSQAHDWYGGIIAPLSTSTIPRRLNVFGKSLMTNDSVIPERWDSMCEYIFSAGMNASLPWWFESYSYGGAISRQGTDATSFASRDALFSYQWWGYTPANTAFPSDGISFVDGMLKALEPNPQKAYPNYVDPTLSADEWKQQYYGDHYERLARIKRAVDPNNVFRFAQSIEVAE</sequence>
<evidence type="ECO:0000256" key="3">
    <source>
        <dbReference type="ARBA" id="ARBA00022630"/>
    </source>
</evidence>
<organism evidence="8 9">
    <name type="scientific">Rhizoctonia solani</name>
    <dbReference type="NCBI Taxonomy" id="456999"/>
    <lineage>
        <taxon>Eukaryota</taxon>
        <taxon>Fungi</taxon>
        <taxon>Dikarya</taxon>
        <taxon>Basidiomycota</taxon>
        <taxon>Agaricomycotina</taxon>
        <taxon>Agaricomycetes</taxon>
        <taxon>Cantharellales</taxon>
        <taxon>Ceratobasidiaceae</taxon>
        <taxon>Rhizoctonia</taxon>
    </lineage>
</organism>
<dbReference type="PANTHER" id="PTHR42973">
    <property type="entry name" value="BINDING OXIDOREDUCTASE, PUTATIVE (AFU_ORTHOLOGUE AFUA_1G17690)-RELATED"/>
    <property type="match status" value="1"/>
</dbReference>
<dbReference type="SUPFAM" id="SSF56176">
    <property type="entry name" value="FAD-binding/transporter-associated domain-like"/>
    <property type="match status" value="1"/>
</dbReference>
<dbReference type="Pfam" id="PF01565">
    <property type="entry name" value="FAD_binding_4"/>
    <property type="match status" value="1"/>
</dbReference>
<dbReference type="InterPro" id="IPR016169">
    <property type="entry name" value="FAD-bd_PCMH_sub2"/>
</dbReference>
<evidence type="ECO:0000256" key="5">
    <source>
        <dbReference type="ARBA" id="ARBA00023002"/>
    </source>
</evidence>
<dbReference type="GO" id="GO:0016491">
    <property type="term" value="F:oxidoreductase activity"/>
    <property type="evidence" value="ECO:0007669"/>
    <property type="project" value="UniProtKB-KW"/>
</dbReference>
<feature type="signal peptide" evidence="6">
    <location>
        <begin position="1"/>
        <end position="21"/>
    </location>
</feature>
<keyword evidence="6" id="KW-0732">Signal</keyword>
<comment type="caution">
    <text evidence="8">The sequence shown here is derived from an EMBL/GenBank/DDBJ whole genome shotgun (WGS) entry which is preliminary data.</text>
</comment>
<protein>
    <recommendedName>
        <fullName evidence="7">FAD-binding PCMH-type domain-containing protein</fullName>
    </recommendedName>
</protein>
<evidence type="ECO:0000256" key="4">
    <source>
        <dbReference type="ARBA" id="ARBA00022827"/>
    </source>
</evidence>
<comment type="cofactor">
    <cofactor evidence="1">
        <name>FAD</name>
        <dbReference type="ChEBI" id="CHEBI:57692"/>
    </cofactor>
</comment>
<feature type="chain" id="PRO_5034704164" description="FAD-binding PCMH-type domain-containing protein" evidence="6">
    <location>
        <begin position="22"/>
        <end position="486"/>
    </location>
</feature>
<dbReference type="Gene3D" id="3.40.462.20">
    <property type="match status" value="1"/>
</dbReference>
<dbReference type="Proteomes" id="UP000663840">
    <property type="component" value="Unassembled WGS sequence"/>
</dbReference>
<dbReference type="Gene3D" id="3.30.465.10">
    <property type="match status" value="1"/>
</dbReference>
<dbReference type="Pfam" id="PF08031">
    <property type="entry name" value="BBE"/>
    <property type="match status" value="1"/>
</dbReference>
<evidence type="ECO:0000256" key="6">
    <source>
        <dbReference type="SAM" id="SignalP"/>
    </source>
</evidence>
<evidence type="ECO:0000313" key="8">
    <source>
        <dbReference type="EMBL" id="CAE6403446.1"/>
    </source>
</evidence>
<dbReference type="InterPro" id="IPR006094">
    <property type="entry name" value="Oxid_FAD_bind_N"/>
</dbReference>
<gene>
    <name evidence="8" type="ORF">RDB_LOCUS38013</name>
</gene>
<dbReference type="GO" id="GO:0071949">
    <property type="term" value="F:FAD binding"/>
    <property type="evidence" value="ECO:0007669"/>
    <property type="project" value="InterPro"/>
</dbReference>
<evidence type="ECO:0000313" key="9">
    <source>
        <dbReference type="Proteomes" id="UP000663840"/>
    </source>
</evidence>
<keyword evidence="4" id="KW-0274">FAD</keyword>
<evidence type="ECO:0000256" key="2">
    <source>
        <dbReference type="ARBA" id="ARBA00005466"/>
    </source>
</evidence>
<dbReference type="InterPro" id="IPR006093">
    <property type="entry name" value="Oxy_OxRdtase_FAD_BS"/>
</dbReference>
<dbReference type="AlphaFoldDB" id="A0A8H2WVL1"/>
<dbReference type="PROSITE" id="PS00862">
    <property type="entry name" value="OX2_COVAL_FAD"/>
    <property type="match status" value="1"/>
</dbReference>
<reference evidence="8" key="1">
    <citation type="submission" date="2021-01" db="EMBL/GenBank/DDBJ databases">
        <authorList>
            <person name="Kaushik A."/>
        </authorList>
    </citation>
    <scope>NUCLEOTIDE SEQUENCE</scope>
    <source>
        <strain evidence="8">AG1-1A</strain>
    </source>
</reference>
<dbReference type="InterPro" id="IPR012951">
    <property type="entry name" value="BBE"/>
</dbReference>
<proteinExistence type="inferred from homology"/>
<comment type="similarity">
    <text evidence="2">Belongs to the oxygen-dependent FAD-linked oxidoreductase family.</text>
</comment>
<keyword evidence="5" id="KW-0560">Oxidoreductase</keyword>
<dbReference type="PROSITE" id="PS51387">
    <property type="entry name" value="FAD_PCMH"/>
    <property type="match status" value="1"/>
</dbReference>
<evidence type="ECO:0000256" key="1">
    <source>
        <dbReference type="ARBA" id="ARBA00001974"/>
    </source>
</evidence>
<evidence type="ECO:0000259" key="7">
    <source>
        <dbReference type="PROSITE" id="PS51387"/>
    </source>
</evidence>
<dbReference type="InterPro" id="IPR036318">
    <property type="entry name" value="FAD-bd_PCMH-like_sf"/>
</dbReference>